<dbReference type="PANTHER" id="PTHR36166:SF1">
    <property type="entry name" value="SRPBCC DOMAIN-CONTAINING PROTEIN"/>
    <property type="match status" value="1"/>
</dbReference>
<organism evidence="2 3">
    <name type="scientific">Xylaria bambusicola</name>
    <dbReference type="NCBI Taxonomy" id="326684"/>
    <lineage>
        <taxon>Eukaryota</taxon>
        <taxon>Fungi</taxon>
        <taxon>Dikarya</taxon>
        <taxon>Ascomycota</taxon>
        <taxon>Pezizomycotina</taxon>
        <taxon>Sordariomycetes</taxon>
        <taxon>Xylariomycetidae</taxon>
        <taxon>Xylariales</taxon>
        <taxon>Xylariaceae</taxon>
        <taxon>Xylaria</taxon>
    </lineage>
</organism>
<sequence length="147" mass="15883">MVSASATIEIARSPAHVRRVFLDFERFHEWCQGPVKAVQTLAPGGRTDVGDKVKLSFGGGISATAEISENSSTQFKWRGSLPGLLKAEHTFRFEESKVTPGATTFVNSEAFTGFLSLLSGGSHDGSSPGFEKFNQSLKQRAESIEES</sequence>
<name>A0AAN7UYW2_9PEZI</name>
<evidence type="ECO:0008006" key="4">
    <source>
        <dbReference type="Google" id="ProtNLM"/>
    </source>
</evidence>
<dbReference type="PANTHER" id="PTHR36166">
    <property type="entry name" value="CHROMOSOME 9, WHOLE GENOME SHOTGUN SEQUENCE"/>
    <property type="match status" value="1"/>
</dbReference>
<reference evidence="2 3" key="1">
    <citation type="submission" date="2023-10" db="EMBL/GenBank/DDBJ databases">
        <title>Draft genome sequence of Xylaria bambusicola isolate GMP-LS, the root and basal stem rot pathogen of sugarcane in Indonesia.</title>
        <authorList>
            <person name="Selvaraj P."/>
            <person name="Muralishankar V."/>
            <person name="Muruganantham S."/>
            <person name="Sp S."/>
            <person name="Haryani S."/>
            <person name="Lau K.J.X."/>
            <person name="Naqvi N.I."/>
        </authorList>
    </citation>
    <scope>NUCLEOTIDE SEQUENCE [LARGE SCALE GENOMIC DNA]</scope>
    <source>
        <strain evidence="2">GMP-LS</strain>
    </source>
</reference>
<dbReference type="EMBL" id="JAWHQM010000031">
    <property type="protein sequence ID" value="KAK5633314.1"/>
    <property type="molecule type" value="Genomic_DNA"/>
</dbReference>
<dbReference type="CDD" id="cd07822">
    <property type="entry name" value="SRPBCC_4"/>
    <property type="match status" value="1"/>
</dbReference>
<dbReference type="InterPro" id="IPR023393">
    <property type="entry name" value="START-like_dom_sf"/>
</dbReference>
<dbReference type="AlphaFoldDB" id="A0AAN7UYW2"/>
<dbReference type="InterPro" id="IPR019587">
    <property type="entry name" value="Polyketide_cyclase/dehydratase"/>
</dbReference>
<feature type="region of interest" description="Disordered" evidence="1">
    <location>
        <begin position="125"/>
        <end position="147"/>
    </location>
</feature>
<evidence type="ECO:0000313" key="3">
    <source>
        <dbReference type="Proteomes" id="UP001305414"/>
    </source>
</evidence>
<dbReference type="Gene3D" id="3.30.530.20">
    <property type="match status" value="1"/>
</dbReference>
<evidence type="ECO:0000313" key="2">
    <source>
        <dbReference type="EMBL" id="KAK5633314.1"/>
    </source>
</evidence>
<comment type="caution">
    <text evidence="2">The sequence shown here is derived from an EMBL/GenBank/DDBJ whole genome shotgun (WGS) entry which is preliminary data.</text>
</comment>
<keyword evidence="3" id="KW-1185">Reference proteome</keyword>
<dbReference type="Proteomes" id="UP001305414">
    <property type="component" value="Unassembled WGS sequence"/>
</dbReference>
<proteinExistence type="predicted"/>
<dbReference type="SUPFAM" id="SSF55961">
    <property type="entry name" value="Bet v1-like"/>
    <property type="match status" value="1"/>
</dbReference>
<evidence type="ECO:0000256" key="1">
    <source>
        <dbReference type="SAM" id="MobiDB-lite"/>
    </source>
</evidence>
<gene>
    <name evidence="2" type="ORF">RRF57_009028</name>
</gene>
<accession>A0AAN7UYW2</accession>
<dbReference type="Pfam" id="PF10604">
    <property type="entry name" value="Polyketide_cyc2"/>
    <property type="match status" value="1"/>
</dbReference>
<protein>
    <recommendedName>
        <fullName evidence="4">SRPBCC domain-containing protein</fullName>
    </recommendedName>
</protein>